<dbReference type="AlphaFoldDB" id="A0AAW0FZW9"/>
<protein>
    <submittedName>
        <fullName evidence="2">Uncharacterized protein</fullName>
    </submittedName>
</protein>
<feature type="region of interest" description="Disordered" evidence="1">
    <location>
        <begin position="264"/>
        <end position="298"/>
    </location>
</feature>
<feature type="region of interest" description="Disordered" evidence="1">
    <location>
        <begin position="101"/>
        <end position="125"/>
    </location>
</feature>
<name>A0AAW0FZW9_9APHY</name>
<feature type="region of interest" description="Disordered" evidence="1">
    <location>
        <begin position="157"/>
        <end position="207"/>
    </location>
</feature>
<comment type="caution">
    <text evidence="2">The sequence shown here is derived from an EMBL/GenBank/DDBJ whole genome shotgun (WGS) entry which is preliminary data.</text>
</comment>
<gene>
    <name evidence="2" type="ORF">QCA50_010345</name>
</gene>
<dbReference type="EMBL" id="JASBNA010000016">
    <property type="protein sequence ID" value="KAK7686745.1"/>
    <property type="molecule type" value="Genomic_DNA"/>
</dbReference>
<accession>A0AAW0FZW9</accession>
<feature type="region of interest" description="Disordered" evidence="1">
    <location>
        <begin position="709"/>
        <end position="735"/>
    </location>
</feature>
<feature type="compositionally biased region" description="Basic and acidic residues" evidence="1">
    <location>
        <begin position="541"/>
        <end position="554"/>
    </location>
</feature>
<evidence type="ECO:0000313" key="3">
    <source>
        <dbReference type="Proteomes" id="UP001385951"/>
    </source>
</evidence>
<reference evidence="2 3" key="1">
    <citation type="submission" date="2022-09" db="EMBL/GenBank/DDBJ databases">
        <authorList>
            <person name="Palmer J.M."/>
        </authorList>
    </citation>
    <scope>NUCLEOTIDE SEQUENCE [LARGE SCALE GENOMIC DNA]</scope>
    <source>
        <strain evidence="2 3">DSM 7382</strain>
    </source>
</reference>
<feature type="compositionally biased region" description="Polar residues" evidence="1">
    <location>
        <begin position="108"/>
        <end position="125"/>
    </location>
</feature>
<feature type="compositionally biased region" description="Polar residues" evidence="1">
    <location>
        <begin position="159"/>
        <end position="198"/>
    </location>
</feature>
<proteinExistence type="predicted"/>
<sequence length="735" mass="80750">MVDLPPKPGSRRPADWEALRALECLSPPSPSMSFHDEIELEVDFSEIPIILHGDLQPTCDDDDELTGSPQLPSFYNLIVPSVSIETWGTFGRHTKRTLSIDTERANMESPSPSTDGLSPTSLQFNLKDSDANRTSVMSRFTVSAYLAPEMQARKKFLSPSGSDWTVPATPTQSGSSPPVSPTIQRLRSQEGSTSSAPSSPMPKYSALKSLSSASSTIISAIASPPSPSPSAPSLEPQTDWAAAIAAIPARTARWIPPEVAVLGSPKKNPEVTANPKAQLTQTTHSPRKSPKSTTKTTSMAVTLPTAKCTTSTSPQRALNTSLRPTTSFCVKVRQLPEALSWLQYLDLEFWIDQEYRILHDKKHTRSTMRLMGYTAPNPSIPKNEVDLVTDALAEFKPAIRHSFTFYNHATIDCSPILKRVAILNDDPKECISRQGLISLRGNGVYSISGTETYDLSPSISPHGRLHCSKPIKDHHPKLKWRFEYLVTDSRDANNDIVPEQKNVTPLSFTCSPGLLHPSHGKKSKGMFDLFRQSLLPKIASEKIHPPKPPRDVIRPRPQVSQPRPMPSIPIVPTGKTNAGIVRHVMSNENPSIDLRSKHRRYHSSSAGLQLENGQEYRDRVIPKIPGVSMTHRPMRARAASIAALADVTNSGEQHPGSQNITKGNTYTTEVRRRSVTAPDFKAIRLGHIVSPSELDNLIVSSIAEDTVRNDGLTSLKPPAYHTRHRRIPPGRLSAS</sequence>
<evidence type="ECO:0000313" key="2">
    <source>
        <dbReference type="EMBL" id="KAK7686745.1"/>
    </source>
</evidence>
<keyword evidence="3" id="KW-1185">Reference proteome</keyword>
<organism evidence="2 3">
    <name type="scientific">Cerrena zonata</name>
    <dbReference type="NCBI Taxonomy" id="2478898"/>
    <lineage>
        <taxon>Eukaryota</taxon>
        <taxon>Fungi</taxon>
        <taxon>Dikarya</taxon>
        <taxon>Basidiomycota</taxon>
        <taxon>Agaricomycotina</taxon>
        <taxon>Agaricomycetes</taxon>
        <taxon>Polyporales</taxon>
        <taxon>Cerrenaceae</taxon>
        <taxon>Cerrena</taxon>
    </lineage>
</organism>
<dbReference type="Proteomes" id="UP001385951">
    <property type="component" value="Unassembled WGS sequence"/>
</dbReference>
<evidence type="ECO:0000256" key="1">
    <source>
        <dbReference type="SAM" id="MobiDB-lite"/>
    </source>
</evidence>
<feature type="region of interest" description="Disordered" evidence="1">
    <location>
        <begin position="541"/>
        <end position="573"/>
    </location>
</feature>